<evidence type="ECO:0000256" key="3">
    <source>
        <dbReference type="ARBA" id="ARBA00022691"/>
    </source>
</evidence>
<organism evidence="4 5">
    <name type="scientific">Caproicibacterium amylolyticum</name>
    <dbReference type="NCBI Taxonomy" id="2766537"/>
    <lineage>
        <taxon>Bacteria</taxon>
        <taxon>Bacillati</taxon>
        <taxon>Bacillota</taxon>
        <taxon>Clostridia</taxon>
        <taxon>Eubacteriales</taxon>
        <taxon>Oscillospiraceae</taxon>
        <taxon>Caproicibacterium</taxon>
    </lineage>
</organism>
<keyword evidence="3" id="KW-0949">S-adenosyl-L-methionine</keyword>
<dbReference type="Pfam" id="PF01596">
    <property type="entry name" value="Methyltransf_3"/>
    <property type="match status" value="1"/>
</dbReference>
<dbReference type="GO" id="GO:0032259">
    <property type="term" value="P:methylation"/>
    <property type="evidence" value="ECO:0007669"/>
    <property type="project" value="UniProtKB-KW"/>
</dbReference>
<evidence type="ECO:0000256" key="1">
    <source>
        <dbReference type="ARBA" id="ARBA00022603"/>
    </source>
</evidence>
<reference evidence="4 5" key="1">
    <citation type="submission" date="2020-08" db="EMBL/GenBank/DDBJ databases">
        <authorList>
            <person name="Ren C."/>
            <person name="Gu Y."/>
            <person name="Xu Y."/>
        </authorList>
    </citation>
    <scope>NUCLEOTIDE SEQUENCE [LARGE SCALE GENOMIC DNA]</scope>
    <source>
        <strain evidence="4 5">LBM18003</strain>
    </source>
</reference>
<dbReference type="InterPro" id="IPR029063">
    <property type="entry name" value="SAM-dependent_MTases_sf"/>
</dbReference>
<keyword evidence="1 4" id="KW-0489">Methyltransferase</keyword>
<evidence type="ECO:0000313" key="5">
    <source>
        <dbReference type="Proteomes" id="UP000516046"/>
    </source>
</evidence>
<dbReference type="RefSeq" id="WP_212506332.1">
    <property type="nucleotide sequence ID" value="NZ_CP060696.1"/>
</dbReference>
<name>A0A7G9WF02_9FIRM</name>
<dbReference type="CDD" id="cd02440">
    <property type="entry name" value="AdoMet_MTases"/>
    <property type="match status" value="1"/>
</dbReference>
<sequence length="212" mass="23683">MNFDDVSNYIQSLYKQKEVLTQKEYTSDMHVKEYIPTVDDESAAFLRLLIHLVKPKHILEIGTSVGFSTVSMALAAKPFGGKVTTIEFDETVAAQAQENFEKSGTADSITLLRGDTVEILQQLHGSYDIIFQDVDKRLYSLLLPSCLRLLASCGLLLSDDALFPILNLAKRWENQIAPVRSYNELLMRTPELESVLLPVGDGLMLSRKTEAA</sequence>
<proteinExistence type="predicted"/>
<dbReference type="Proteomes" id="UP000516046">
    <property type="component" value="Chromosome"/>
</dbReference>
<dbReference type="PROSITE" id="PS51682">
    <property type="entry name" value="SAM_OMT_I"/>
    <property type="match status" value="1"/>
</dbReference>
<dbReference type="KEGG" id="caml:H6X83_09930"/>
<gene>
    <name evidence="4" type="ORF">H6X83_09930</name>
</gene>
<accession>A0A7G9WF02</accession>
<dbReference type="InterPro" id="IPR002935">
    <property type="entry name" value="SAM_O-MeTrfase"/>
</dbReference>
<evidence type="ECO:0000313" key="4">
    <source>
        <dbReference type="EMBL" id="QNO17264.1"/>
    </source>
</evidence>
<dbReference type="SUPFAM" id="SSF53335">
    <property type="entry name" value="S-adenosyl-L-methionine-dependent methyltransferases"/>
    <property type="match status" value="1"/>
</dbReference>
<dbReference type="GO" id="GO:0008171">
    <property type="term" value="F:O-methyltransferase activity"/>
    <property type="evidence" value="ECO:0007669"/>
    <property type="project" value="InterPro"/>
</dbReference>
<dbReference type="Gene3D" id="3.40.50.150">
    <property type="entry name" value="Vaccinia Virus protein VP39"/>
    <property type="match status" value="1"/>
</dbReference>
<dbReference type="PANTHER" id="PTHR43167:SF1">
    <property type="entry name" value="PUTATIVE (AFU_ORTHOLOGUE AFUA_6G01830)-RELATED"/>
    <property type="match status" value="1"/>
</dbReference>
<keyword evidence="2 4" id="KW-0808">Transferase</keyword>
<protein>
    <submittedName>
        <fullName evidence="4">O-methyltransferase</fullName>
    </submittedName>
</protein>
<dbReference type="AlphaFoldDB" id="A0A7G9WF02"/>
<evidence type="ECO:0000256" key="2">
    <source>
        <dbReference type="ARBA" id="ARBA00022679"/>
    </source>
</evidence>
<dbReference type="EMBL" id="CP060696">
    <property type="protein sequence ID" value="QNO17264.1"/>
    <property type="molecule type" value="Genomic_DNA"/>
</dbReference>
<keyword evidence="5" id="KW-1185">Reference proteome</keyword>
<dbReference type="PANTHER" id="PTHR43167">
    <property type="entry name" value="PUTATIVE (AFU_ORTHOLOGUE AFUA_6G01830)-RELATED"/>
    <property type="match status" value="1"/>
</dbReference>